<evidence type="ECO:0000313" key="1">
    <source>
        <dbReference type="EMBL" id="KAG8069319.1"/>
    </source>
</evidence>
<name>A0A8J5W217_ZIZPA</name>
<keyword evidence="2" id="KW-1185">Reference proteome</keyword>
<dbReference type="AlphaFoldDB" id="A0A8J5W217"/>
<proteinExistence type="predicted"/>
<reference evidence="1" key="1">
    <citation type="journal article" date="2021" name="bioRxiv">
        <title>Whole Genome Assembly and Annotation of Northern Wild Rice, Zizania palustris L., Supports a Whole Genome Duplication in the Zizania Genus.</title>
        <authorList>
            <person name="Haas M."/>
            <person name="Kono T."/>
            <person name="Macchietto M."/>
            <person name="Millas R."/>
            <person name="McGilp L."/>
            <person name="Shao M."/>
            <person name="Duquette J."/>
            <person name="Hirsch C.N."/>
            <person name="Kimball J."/>
        </authorList>
    </citation>
    <scope>NUCLEOTIDE SEQUENCE</scope>
    <source>
        <tissue evidence="1">Fresh leaf tissue</tissue>
    </source>
</reference>
<gene>
    <name evidence="1" type="ORF">GUJ93_ZPchr0005g14823</name>
</gene>
<accession>A0A8J5W217</accession>
<evidence type="ECO:0000313" key="2">
    <source>
        <dbReference type="Proteomes" id="UP000729402"/>
    </source>
</evidence>
<dbReference type="EMBL" id="JAAALK010000284">
    <property type="protein sequence ID" value="KAG8069319.1"/>
    <property type="molecule type" value="Genomic_DNA"/>
</dbReference>
<protein>
    <submittedName>
        <fullName evidence="1">Uncharacterized protein</fullName>
    </submittedName>
</protein>
<organism evidence="1 2">
    <name type="scientific">Zizania palustris</name>
    <name type="common">Northern wild rice</name>
    <dbReference type="NCBI Taxonomy" id="103762"/>
    <lineage>
        <taxon>Eukaryota</taxon>
        <taxon>Viridiplantae</taxon>
        <taxon>Streptophyta</taxon>
        <taxon>Embryophyta</taxon>
        <taxon>Tracheophyta</taxon>
        <taxon>Spermatophyta</taxon>
        <taxon>Magnoliopsida</taxon>
        <taxon>Liliopsida</taxon>
        <taxon>Poales</taxon>
        <taxon>Poaceae</taxon>
        <taxon>BOP clade</taxon>
        <taxon>Oryzoideae</taxon>
        <taxon>Oryzeae</taxon>
        <taxon>Zizaniinae</taxon>
        <taxon>Zizania</taxon>
    </lineage>
</organism>
<comment type="caution">
    <text evidence="1">The sequence shown here is derived from an EMBL/GenBank/DDBJ whole genome shotgun (WGS) entry which is preliminary data.</text>
</comment>
<reference evidence="1" key="2">
    <citation type="submission" date="2021-02" db="EMBL/GenBank/DDBJ databases">
        <authorList>
            <person name="Kimball J.A."/>
            <person name="Haas M.W."/>
            <person name="Macchietto M."/>
            <person name="Kono T."/>
            <person name="Duquette J."/>
            <person name="Shao M."/>
        </authorList>
    </citation>
    <scope>NUCLEOTIDE SEQUENCE</scope>
    <source>
        <tissue evidence="1">Fresh leaf tissue</tissue>
    </source>
</reference>
<dbReference type="Proteomes" id="UP000729402">
    <property type="component" value="Unassembled WGS sequence"/>
</dbReference>
<sequence length="87" mass="9829">MDQKNHADVRSYRHLCCTHCFHQNQSQHEVGPTRALLASCHEHCSRINVGPLACMQKPWLRPACLLLAMRAAHAAWPLEAIAFGCRL</sequence>